<dbReference type="GO" id="GO:0006556">
    <property type="term" value="P:S-adenosylmethionine biosynthetic process"/>
    <property type="evidence" value="ECO:0007669"/>
    <property type="project" value="InterPro"/>
</dbReference>
<feature type="domain" description="Non-haem dioxygenase N-terminal" evidence="26">
    <location>
        <begin position="3"/>
        <end position="82"/>
    </location>
</feature>
<dbReference type="EC" id="2.5.1.6" evidence="20"/>
<evidence type="ECO:0000256" key="13">
    <source>
        <dbReference type="ARBA" id="ARBA00022840"/>
    </source>
</evidence>
<dbReference type="PROSITE" id="PS00376">
    <property type="entry name" value="ADOMET_SYNTHASE_1"/>
    <property type="match status" value="1"/>
</dbReference>
<evidence type="ECO:0000256" key="12">
    <source>
        <dbReference type="ARBA" id="ARBA00022741"/>
    </source>
</evidence>
<keyword evidence="17" id="KW-0408">Iron</keyword>
<dbReference type="NCBIfam" id="TIGR01034">
    <property type="entry name" value="metK"/>
    <property type="match status" value="1"/>
</dbReference>
<accession>A0AAF0ZWJ6</accession>
<dbReference type="SUPFAM" id="SSF51197">
    <property type="entry name" value="Clavaminate synthase-like"/>
    <property type="match status" value="1"/>
</dbReference>
<evidence type="ECO:0000256" key="10">
    <source>
        <dbReference type="ARBA" id="ARBA00022679"/>
    </source>
</evidence>
<keyword evidence="11 20" id="KW-0479">Metal-binding</keyword>
<evidence type="ECO:0000256" key="5">
    <source>
        <dbReference type="ARBA" id="ARBA00005224"/>
    </source>
</evidence>
<evidence type="ECO:0000256" key="14">
    <source>
        <dbReference type="ARBA" id="ARBA00022842"/>
    </source>
</evidence>
<keyword evidence="18" id="KW-0170">Cobalt</keyword>
<dbReference type="Gene3D" id="3.30.300.10">
    <property type="match status" value="3"/>
</dbReference>
<keyword evidence="28" id="KW-1185">Reference proteome</keyword>
<comment type="function">
    <text evidence="3">Catalyzes the formation of S-adenosylmethionine from methionine and ATP. The reaction comprises two steps that are both catalyzed by the same enzyme: formation of S-adenosylmethionine (AdoMet) and triphosphate, and subsequent hydrolysis of the triphosphate.</text>
</comment>
<keyword evidence="10 20" id="KW-0808">Transferase</keyword>
<evidence type="ECO:0000256" key="16">
    <source>
        <dbReference type="ARBA" id="ARBA00022958"/>
    </source>
</evidence>
<evidence type="ECO:0000256" key="18">
    <source>
        <dbReference type="ARBA" id="ARBA00023285"/>
    </source>
</evidence>
<dbReference type="InterPro" id="IPR044861">
    <property type="entry name" value="IPNS-like_FE2OG_OXY"/>
</dbReference>
<evidence type="ECO:0000313" key="27">
    <source>
        <dbReference type="EMBL" id="WMV52383.1"/>
    </source>
</evidence>
<dbReference type="EMBL" id="CP133621">
    <property type="protein sequence ID" value="WMV52383.1"/>
    <property type="molecule type" value="Genomic_DNA"/>
</dbReference>
<dbReference type="InterPro" id="IPR027443">
    <property type="entry name" value="IPNS-like_sf"/>
</dbReference>
<dbReference type="FunFam" id="3.30.300.10:FF:000004">
    <property type="entry name" value="S-adenosylmethionine synthase"/>
    <property type="match status" value="1"/>
</dbReference>
<keyword evidence="8" id="KW-0963">Cytoplasm</keyword>
<dbReference type="GO" id="GO:0006730">
    <property type="term" value="P:one-carbon metabolic process"/>
    <property type="evidence" value="ECO:0007669"/>
    <property type="project" value="UniProtKB-KW"/>
</dbReference>
<evidence type="ECO:0000259" key="24">
    <source>
        <dbReference type="Pfam" id="PF02773"/>
    </source>
</evidence>
<dbReference type="InterPro" id="IPR002133">
    <property type="entry name" value="S-AdoMet_synthetase"/>
</dbReference>
<dbReference type="Proteomes" id="UP001234989">
    <property type="component" value="Chromosome 10"/>
</dbReference>
<keyword evidence="9 20" id="KW-0554">One-carbon metabolism</keyword>
<comment type="subcellular location">
    <subcellularLocation>
        <location evidence="4">Cytoplasm</location>
    </subcellularLocation>
</comment>
<name>A0AAF0ZWJ6_SOLVR</name>
<evidence type="ECO:0000259" key="26">
    <source>
        <dbReference type="Pfam" id="PF14226"/>
    </source>
</evidence>
<sequence>MKVPTIDFCKSELKPGTTQWDSTKSQVFQALQEYGCFEAIYDKLRNETLEAMFGRSKEIFEFPLETKMKNLSKKLPFNGYIGKLPTLPLYESVCIDDLLQPGSVETFANIFWPEGNPEFCNVVKSYSKPLVELDEMVKRMVLENLGLQNYIDQFLDLTSFQLRLTKYKAAQDEDIGNKPGIGDHTDNNFLTIISQNQVNGLQILKKNGEWIDVDISSNSFIVLAGDSFMLDMETFLFTSESVNEGHPDKLCDQVSDAILDACLEQDPESKVACETCTKTNMVMVFGEITTKAKVDYEKIVRDTCRGIGFTSADVGLDADHCKVLVNIEQQSPDIAQGVHGHLTKKPEEIGAGDQGHMFGYATDETPELMPLTHVLATKLGAKLTEVRKNKTCPWLRPDGKTQVTVEYKNDNGAMAPIRVHTVLISTQHDETVTNDQIAKDLKEHVIMPVIPAQYLDDNTIFHLNPSGRFVIGGPHGDAGLTGRKIIIDTYGGWGAHGGGAFSGKDPTKVDRSGAYIVRQAAKSVVAAGLARRCIVQVSYAIGVAEPLSVFVDTYKTGTIPDKDILVLIKENFDFRPGMMSINLDLKRGGNFRYQKTAAYGHFGRDDADFTWETVKALKPKA</sequence>
<evidence type="ECO:0000259" key="23">
    <source>
        <dbReference type="Pfam" id="PF02772"/>
    </source>
</evidence>
<keyword evidence="13 20" id="KW-0067">ATP-binding</keyword>
<keyword evidence="15" id="KW-0847">Vitamin C</keyword>
<comment type="cofactor">
    <cofactor evidence="20">
        <name>K(+)</name>
        <dbReference type="ChEBI" id="CHEBI:29103"/>
    </cofactor>
    <text evidence="20">Binds 1 potassium ion per subunit. The potassium ion interacts primarily with the substrate.</text>
</comment>
<organism evidence="27 28">
    <name type="scientific">Solanum verrucosum</name>
    <dbReference type="NCBI Taxonomy" id="315347"/>
    <lineage>
        <taxon>Eukaryota</taxon>
        <taxon>Viridiplantae</taxon>
        <taxon>Streptophyta</taxon>
        <taxon>Embryophyta</taxon>
        <taxon>Tracheophyta</taxon>
        <taxon>Spermatophyta</taxon>
        <taxon>Magnoliopsida</taxon>
        <taxon>eudicotyledons</taxon>
        <taxon>Gunneridae</taxon>
        <taxon>Pentapetalae</taxon>
        <taxon>asterids</taxon>
        <taxon>lamiids</taxon>
        <taxon>Solanales</taxon>
        <taxon>Solanaceae</taxon>
        <taxon>Solanoideae</taxon>
        <taxon>Solaneae</taxon>
        <taxon>Solanum</taxon>
    </lineage>
</organism>
<dbReference type="AlphaFoldDB" id="A0AAF0ZWJ6"/>
<feature type="domain" description="Isopenicillin N synthase-like Fe(2+) 2OG dioxygenase" evidence="25">
    <location>
        <begin position="162"/>
        <end position="230"/>
    </location>
</feature>
<dbReference type="InterPro" id="IPR022636">
    <property type="entry name" value="S-AdoMet_synthetase_sfam"/>
</dbReference>
<comment type="similarity">
    <text evidence="6 21">Belongs to the AdoMet synthase family.</text>
</comment>
<evidence type="ECO:0000256" key="19">
    <source>
        <dbReference type="ARBA" id="ARBA00048344"/>
    </source>
</evidence>
<comment type="cofactor">
    <cofactor evidence="2">
        <name>Mg(2+)</name>
        <dbReference type="ChEBI" id="CHEBI:18420"/>
    </cofactor>
</comment>
<dbReference type="GO" id="GO:0005524">
    <property type="term" value="F:ATP binding"/>
    <property type="evidence" value="ECO:0007669"/>
    <property type="project" value="UniProtKB-KW"/>
</dbReference>
<dbReference type="GO" id="GO:0004478">
    <property type="term" value="F:methionine adenosyltransferase activity"/>
    <property type="evidence" value="ECO:0007669"/>
    <property type="project" value="UniProtKB-EC"/>
</dbReference>
<dbReference type="InterPro" id="IPR026992">
    <property type="entry name" value="DIOX_N"/>
</dbReference>
<evidence type="ECO:0000256" key="4">
    <source>
        <dbReference type="ARBA" id="ARBA00004496"/>
    </source>
</evidence>
<evidence type="ECO:0000256" key="17">
    <source>
        <dbReference type="ARBA" id="ARBA00023004"/>
    </source>
</evidence>
<keyword evidence="14 20" id="KW-0460">Magnesium</keyword>
<dbReference type="FunFam" id="3.30.300.10:FF:000003">
    <property type="entry name" value="S-adenosylmethionine synthase"/>
    <property type="match status" value="1"/>
</dbReference>
<dbReference type="GO" id="GO:0005737">
    <property type="term" value="C:cytoplasm"/>
    <property type="evidence" value="ECO:0007669"/>
    <property type="project" value="UniProtKB-SubCell"/>
</dbReference>
<dbReference type="SUPFAM" id="SSF55973">
    <property type="entry name" value="S-adenosylmethionine synthetase"/>
    <property type="match status" value="3"/>
</dbReference>
<evidence type="ECO:0000256" key="7">
    <source>
        <dbReference type="ARBA" id="ARBA00011881"/>
    </source>
</evidence>
<keyword evidence="12 20" id="KW-0547">Nucleotide-binding</keyword>
<evidence type="ECO:0000256" key="11">
    <source>
        <dbReference type="ARBA" id="ARBA00022723"/>
    </source>
</evidence>
<dbReference type="Pfam" id="PF14226">
    <property type="entry name" value="DIOX_N"/>
    <property type="match status" value="1"/>
</dbReference>
<dbReference type="PROSITE" id="PS00377">
    <property type="entry name" value="ADOMET_SYNTHASE_2"/>
    <property type="match status" value="1"/>
</dbReference>
<evidence type="ECO:0000256" key="8">
    <source>
        <dbReference type="ARBA" id="ARBA00022490"/>
    </source>
</evidence>
<dbReference type="Pfam" id="PF03171">
    <property type="entry name" value="2OG-FeII_Oxy"/>
    <property type="match status" value="1"/>
</dbReference>
<dbReference type="InterPro" id="IPR022628">
    <property type="entry name" value="S-AdoMet_synt_N"/>
</dbReference>
<dbReference type="InterPro" id="IPR022631">
    <property type="entry name" value="ADOMET_SYNTHASE_CS"/>
</dbReference>
<evidence type="ECO:0000256" key="9">
    <source>
        <dbReference type="ARBA" id="ARBA00022563"/>
    </source>
</evidence>
<comment type="pathway">
    <text evidence="5 20">Amino-acid biosynthesis; S-adenosyl-L-methionine biosynthesis; S-adenosyl-L-methionine from L-methionine: step 1/1.</text>
</comment>
<feature type="domain" description="S-adenosylmethionine synthetase C-terminal" evidence="24">
    <location>
        <begin position="471"/>
        <end position="612"/>
    </location>
</feature>
<dbReference type="PANTHER" id="PTHR11964">
    <property type="entry name" value="S-ADENOSYLMETHIONINE SYNTHETASE"/>
    <property type="match status" value="1"/>
</dbReference>
<evidence type="ECO:0000256" key="1">
    <source>
        <dbReference type="ARBA" id="ARBA00001941"/>
    </source>
</evidence>
<dbReference type="GO" id="GO:0046872">
    <property type="term" value="F:metal ion binding"/>
    <property type="evidence" value="ECO:0007669"/>
    <property type="project" value="UniProtKB-KW"/>
</dbReference>
<evidence type="ECO:0000256" key="15">
    <source>
        <dbReference type="ARBA" id="ARBA00022896"/>
    </source>
</evidence>
<dbReference type="FunFam" id="3.30.300.10:FF:000001">
    <property type="entry name" value="S-adenosylmethionine synthase"/>
    <property type="match status" value="1"/>
</dbReference>
<evidence type="ECO:0000256" key="3">
    <source>
        <dbReference type="ARBA" id="ARBA00003583"/>
    </source>
</evidence>
<dbReference type="Gene3D" id="2.60.120.330">
    <property type="entry name" value="B-lactam Antibiotic, Isopenicillin N Synthase, Chain"/>
    <property type="match status" value="1"/>
</dbReference>
<dbReference type="Pfam" id="PF02773">
    <property type="entry name" value="S-AdoMet_synt_C"/>
    <property type="match status" value="1"/>
</dbReference>
<dbReference type="CDD" id="cd18079">
    <property type="entry name" value="S-AdoMet_synt"/>
    <property type="match status" value="1"/>
</dbReference>
<evidence type="ECO:0000256" key="20">
    <source>
        <dbReference type="RuleBase" id="RU000541"/>
    </source>
</evidence>
<gene>
    <name evidence="27" type="ORF">MTR67_045768</name>
</gene>
<feature type="domain" description="S-adenosylmethionine synthetase N-terminal" evidence="22">
    <location>
        <begin position="235"/>
        <end position="332"/>
    </location>
</feature>
<dbReference type="InterPro" id="IPR022630">
    <property type="entry name" value="S-AdoMet_synt_C"/>
</dbReference>
<keyword evidence="16 20" id="KW-0630">Potassium</keyword>
<proteinExistence type="inferred from homology"/>
<dbReference type="InterPro" id="IPR022629">
    <property type="entry name" value="S-AdoMet_synt_central"/>
</dbReference>
<evidence type="ECO:0000256" key="2">
    <source>
        <dbReference type="ARBA" id="ARBA00001946"/>
    </source>
</evidence>
<dbReference type="HAMAP" id="MF_00086">
    <property type="entry name" value="S_AdoMet_synth1"/>
    <property type="match status" value="1"/>
</dbReference>
<evidence type="ECO:0000313" key="28">
    <source>
        <dbReference type="Proteomes" id="UP001234989"/>
    </source>
</evidence>
<comment type="catalytic activity">
    <reaction evidence="19 20">
        <text>L-methionine + ATP + H2O = S-adenosyl-L-methionine + phosphate + diphosphate</text>
        <dbReference type="Rhea" id="RHEA:21080"/>
        <dbReference type="ChEBI" id="CHEBI:15377"/>
        <dbReference type="ChEBI" id="CHEBI:30616"/>
        <dbReference type="ChEBI" id="CHEBI:33019"/>
        <dbReference type="ChEBI" id="CHEBI:43474"/>
        <dbReference type="ChEBI" id="CHEBI:57844"/>
        <dbReference type="ChEBI" id="CHEBI:59789"/>
        <dbReference type="EC" id="2.5.1.6"/>
    </reaction>
</comment>
<comment type="cofactor">
    <cofactor evidence="1">
        <name>Co(2+)</name>
        <dbReference type="ChEBI" id="CHEBI:48828"/>
    </cofactor>
</comment>
<reference evidence="27" key="1">
    <citation type="submission" date="2023-08" db="EMBL/GenBank/DDBJ databases">
        <title>A de novo genome assembly of Solanum verrucosum Schlechtendal, a Mexican diploid species geographically isolated from the other diploid A-genome species in potato relatives.</title>
        <authorList>
            <person name="Hosaka K."/>
        </authorList>
    </citation>
    <scope>NUCLEOTIDE SEQUENCE</scope>
    <source>
        <tissue evidence="27">Young leaves</tissue>
    </source>
</reference>
<evidence type="ECO:0000259" key="25">
    <source>
        <dbReference type="Pfam" id="PF03171"/>
    </source>
</evidence>
<dbReference type="GO" id="GO:0031418">
    <property type="term" value="F:L-ascorbic acid binding"/>
    <property type="evidence" value="ECO:0007669"/>
    <property type="project" value="UniProtKB-KW"/>
</dbReference>
<dbReference type="Pfam" id="PF02772">
    <property type="entry name" value="S-AdoMet_synt_M"/>
    <property type="match status" value="1"/>
</dbReference>
<dbReference type="Pfam" id="PF00438">
    <property type="entry name" value="S-AdoMet_synt_N"/>
    <property type="match status" value="1"/>
</dbReference>
<comment type="subunit">
    <text evidence="7">Homotetramer.</text>
</comment>
<comment type="cofactor">
    <cofactor evidence="20">
        <name>Mn(2+)</name>
        <dbReference type="ChEBI" id="CHEBI:29035"/>
    </cofactor>
    <cofactor evidence="20">
        <name>Mg(2+)</name>
        <dbReference type="ChEBI" id="CHEBI:18420"/>
    </cofactor>
    <cofactor evidence="20">
        <name>Co(2+)</name>
        <dbReference type="ChEBI" id="CHEBI:48828"/>
    </cofactor>
    <text evidence="20">Binds 2 divalent ions per subunit. The metal ions interact primarily with the substrate. Can utilize magnesium, manganese or cobalt (in vitro).</text>
</comment>
<protein>
    <recommendedName>
        <fullName evidence="20">S-adenosylmethionine synthase</fullName>
        <ecNumber evidence="20">2.5.1.6</ecNumber>
    </recommendedName>
</protein>
<dbReference type="GO" id="GO:0016706">
    <property type="term" value="F:2-oxoglutarate-dependent dioxygenase activity"/>
    <property type="evidence" value="ECO:0007669"/>
    <property type="project" value="UniProtKB-ARBA"/>
</dbReference>
<evidence type="ECO:0000256" key="6">
    <source>
        <dbReference type="ARBA" id="ARBA00009685"/>
    </source>
</evidence>
<evidence type="ECO:0000256" key="21">
    <source>
        <dbReference type="RuleBase" id="RU004462"/>
    </source>
</evidence>
<evidence type="ECO:0000259" key="22">
    <source>
        <dbReference type="Pfam" id="PF00438"/>
    </source>
</evidence>
<feature type="domain" description="S-adenosylmethionine synthetase central" evidence="23">
    <location>
        <begin position="348"/>
        <end position="469"/>
    </location>
</feature>